<dbReference type="Gene3D" id="3.90.1150.10">
    <property type="entry name" value="Aspartate Aminotransferase, domain 1"/>
    <property type="match status" value="1"/>
</dbReference>
<dbReference type="Proteomes" id="UP000238701">
    <property type="component" value="Unassembled WGS sequence"/>
</dbReference>
<gene>
    <name evidence="6" type="ORF">SBA1_820032</name>
</gene>
<evidence type="ECO:0000256" key="4">
    <source>
        <dbReference type="ARBA" id="ARBA00022898"/>
    </source>
</evidence>
<dbReference type="InterPro" id="IPR015424">
    <property type="entry name" value="PyrdxlP-dep_Trfase"/>
</dbReference>
<dbReference type="InterPro" id="IPR015422">
    <property type="entry name" value="PyrdxlP-dep_Trfase_small"/>
</dbReference>
<keyword evidence="3 6" id="KW-0808">Transferase</keyword>
<keyword evidence="2 6" id="KW-0032">Aminotransferase</keyword>
<reference evidence="7" key="1">
    <citation type="submission" date="2018-02" db="EMBL/GenBank/DDBJ databases">
        <authorList>
            <person name="Hausmann B."/>
        </authorList>
    </citation>
    <scope>NUCLEOTIDE SEQUENCE [LARGE SCALE GENOMIC DNA]</scope>
    <source>
        <strain evidence="7">Peat soil MAG SbA1</strain>
    </source>
</reference>
<dbReference type="GO" id="GO:0030170">
    <property type="term" value="F:pyridoxal phosphate binding"/>
    <property type="evidence" value="ECO:0007669"/>
    <property type="project" value="InterPro"/>
</dbReference>
<evidence type="ECO:0000313" key="6">
    <source>
        <dbReference type="EMBL" id="SPF48230.1"/>
    </source>
</evidence>
<dbReference type="Gene3D" id="3.40.640.10">
    <property type="entry name" value="Type I PLP-dependent aspartate aminotransferase-like (Major domain)"/>
    <property type="match status" value="1"/>
</dbReference>
<organism evidence="6 7">
    <name type="scientific">Candidatus Sulfotelmatobacter kueseliae</name>
    <dbReference type="NCBI Taxonomy" id="2042962"/>
    <lineage>
        <taxon>Bacteria</taxon>
        <taxon>Pseudomonadati</taxon>
        <taxon>Acidobacteriota</taxon>
        <taxon>Terriglobia</taxon>
        <taxon>Terriglobales</taxon>
        <taxon>Candidatus Korobacteraceae</taxon>
        <taxon>Candidatus Sulfotelmatobacter</taxon>
    </lineage>
</organism>
<dbReference type="Pfam" id="PF00155">
    <property type="entry name" value="Aminotran_1_2"/>
    <property type="match status" value="1"/>
</dbReference>
<dbReference type="GO" id="GO:0008483">
    <property type="term" value="F:transaminase activity"/>
    <property type="evidence" value="ECO:0007669"/>
    <property type="project" value="UniProtKB-KW"/>
</dbReference>
<evidence type="ECO:0000256" key="3">
    <source>
        <dbReference type="ARBA" id="ARBA00022679"/>
    </source>
</evidence>
<evidence type="ECO:0000256" key="1">
    <source>
        <dbReference type="ARBA" id="ARBA00007970"/>
    </source>
</evidence>
<evidence type="ECO:0000313" key="7">
    <source>
        <dbReference type="Proteomes" id="UP000238701"/>
    </source>
</evidence>
<protein>
    <submittedName>
        <fullName evidence="6">Aminotransferase class I and II</fullName>
    </submittedName>
</protein>
<dbReference type="CDD" id="cd00609">
    <property type="entry name" value="AAT_like"/>
    <property type="match status" value="1"/>
</dbReference>
<proteinExistence type="inferred from homology"/>
<name>A0A2U3L8T6_9BACT</name>
<dbReference type="AlphaFoldDB" id="A0A2U3L8T6"/>
<evidence type="ECO:0000256" key="2">
    <source>
        <dbReference type="ARBA" id="ARBA00022576"/>
    </source>
</evidence>
<dbReference type="NCBIfam" id="NF006580">
    <property type="entry name" value="PRK09105.1"/>
    <property type="match status" value="1"/>
</dbReference>
<dbReference type="InterPro" id="IPR050106">
    <property type="entry name" value="HistidinolP_aminotransfase"/>
</dbReference>
<dbReference type="PANTHER" id="PTHR43643:SF3">
    <property type="entry name" value="HISTIDINOL-PHOSPHATE AMINOTRANSFERASE"/>
    <property type="match status" value="1"/>
</dbReference>
<keyword evidence="4" id="KW-0663">Pyridoxal phosphate</keyword>
<sequence length="348" mass="37644">MTEPMLAAAARRQPHAADAVLIDSNENPLGPSQAAREAMEAILPQGGRYSDNLTDDLAGTFAQMEGLNPDYVRVTVGSTPPLALAVLAFTSPQRSYVAADPVFELGGNLASKVGVRVVGVPLTKTYAHDVKAMLAAAPDAGVFYICNPNNPTGTLTPHEDIEYLAANKPKDSIVLVDEAYIHLCDAPSTLDLVKAGKDVVVLRTFSKVYGMAGLRCGLLIARPDLSDKVLARGGWNFMPITAVAAATASLKDPQLVPERRRINAGVRQRTFDWLDRNGYAYIPSESNCFMLQTKRPGKDVRDAMAKENVLIGRTWPVMPTYVRITVGTEDEMERFQAAFHKVMKASAG</sequence>
<dbReference type="PANTHER" id="PTHR43643">
    <property type="entry name" value="HISTIDINOL-PHOSPHATE AMINOTRANSFERASE 2"/>
    <property type="match status" value="1"/>
</dbReference>
<dbReference type="SUPFAM" id="SSF53383">
    <property type="entry name" value="PLP-dependent transferases"/>
    <property type="match status" value="1"/>
</dbReference>
<accession>A0A2U3L8T6</accession>
<evidence type="ECO:0000259" key="5">
    <source>
        <dbReference type="Pfam" id="PF00155"/>
    </source>
</evidence>
<feature type="domain" description="Aminotransferase class I/classII large" evidence="5">
    <location>
        <begin position="20"/>
        <end position="336"/>
    </location>
</feature>
<dbReference type="EMBL" id="OMOD01000180">
    <property type="protein sequence ID" value="SPF48230.1"/>
    <property type="molecule type" value="Genomic_DNA"/>
</dbReference>
<comment type="similarity">
    <text evidence="1">Belongs to the class-II pyridoxal-phosphate-dependent aminotransferase family. Histidinol-phosphate aminotransferase subfamily.</text>
</comment>
<dbReference type="InterPro" id="IPR015421">
    <property type="entry name" value="PyrdxlP-dep_Trfase_major"/>
</dbReference>
<dbReference type="InterPro" id="IPR004839">
    <property type="entry name" value="Aminotransferase_I/II_large"/>
</dbReference>